<feature type="coiled-coil region" evidence="1">
    <location>
        <begin position="666"/>
        <end position="693"/>
    </location>
</feature>
<organism evidence="6 7">
    <name type="scientific">Pseudonocardia zijingensis</name>
    <dbReference type="NCBI Taxonomy" id="153376"/>
    <lineage>
        <taxon>Bacteria</taxon>
        <taxon>Bacillati</taxon>
        <taxon>Actinomycetota</taxon>
        <taxon>Actinomycetes</taxon>
        <taxon>Pseudonocardiales</taxon>
        <taxon>Pseudonocardiaceae</taxon>
        <taxon>Pseudonocardia</taxon>
    </lineage>
</organism>
<keyword evidence="6" id="KW-0255">Endonuclease</keyword>
<feature type="coiled-coil region" evidence="1">
    <location>
        <begin position="169"/>
        <end position="196"/>
    </location>
</feature>
<evidence type="ECO:0000313" key="7">
    <source>
        <dbReference type="Proteomes" id="UP001499967"/>
    </source>
</evidence>
<sequence length="1203" mass="133081">MLLAEAYKQIAAALRDPDVPVPVALAQLVVDTERHERDAWLHEQGAASGNVLGSDPLFPLATNEEQNRVIELLRTETGVVVQGPPGTGKTHTIANLVSALLARGQRVLVTSQKDQALKVLREKIPPDLRRLCVLLAGGSKDAAKELEQGLDALSEAQASAATATLPAQIEYLEAERSALRSKAAALNNTIRQLREVENIRHPAVVPTYSETDYVGSLTEIVRQVKANAGQYDWLPRVDAAQPDEPPLGAGDLVTLLRLLRTASPGRIARAMQRIPARGDLPSVGALTEIITAERQARETAEADTGAFVQYLAGIGDQRLAALADLRGQVQALVQRLGAGGDNTPEWVRIALDDRFAGRNSGLWGHLGAVRDEPARLQQRLQDQGVRYVVDLPPIAEIGLGRAKNLLDSGQQLLAHLERGGKLRKVMKNAVQKQARELLETVQVDGRPPVERAQLSAALERMEAEIAAALLVTKWHDARVPVSAGNLTQTLSELDDNGKKLQDIDLLADARDRAVTMLAAGGRNVDLSTLDAFQATLANVAGAQRFLALERARTQVAHLAATVREMAAAPESCPEVARLGTAIDERDVDAYQAGLAAIEIARTEQEEQRRLDALFRTLRSVHPQLADLVAASAADPAWDARVRDLPAAWAWSKAEQFVESWRNADEERRLVAEFEQVEDQVRRLTEQLAAARALHACMSRMTDTHARALRSYREHMSHVGAGSGRKTNEFRKAARAAMEKAKDAVPAWVVPLPNLLDNILAQRDSFDVVIVDEASQVGLENLFLLWMAPRVIVVGDDKQCTPSASRMGRLDDLFERLGEHLGDIDPEIRNHFTSKTNLYGLLSARSGRDAVVRLREHFRCVPEIINWSSRQFYGEEGLPGLVALRERKAGSLDPLRVVFVDGAYTEGRNQAKRNPIEAKRIVAQLVECLGDPRYKRKTFGVIVLQGQAQVKLLDLEIMENTTPEQREDHKIRVGSPPNFQGDERDVIFLSMVVAEPPNLQTAQMWQQAYNVAASRAKDQMWLFSSIRPTDLKPGDLRASLMNYMLTPPSVFGSSPALEAVSATRHCEPFDSLFEQRVFRDIRKRGYHAVPQYRVGSRSLDIVIVGAGGRIAVECDGHYWHTSPNRQVSDARRDRELWRMGWEVVRIRESEYEFDPERELAPLWSRLGERGISPRDDEPSDGGRTSWAPVELQDELTEDEQEALA</sequence>
<dbReference type="Gene3D" id="3.40.50.300">
    <property type="entry name" value="P-loop containing nucleotide triphosphate hydrolases"/>
    <property type="match status" value="3"/>
</dbReference>
<dbReference type="InterPro" id="IPR027417">
    <property type="entry name" value="P-loop_NTPase"/>
</dbReference>
<gene>
    <name evidence="6" type="ORF">GCM10009559_82090</name>
</gene>
<keyword evidence="7" id="KW-1185">Reference proteome</keyword>
<reference evidence="6 7" key="1">
    <citation type="journal article" date="2019" name="Int. J. Syst. Evol. Microbiol.">
        <title>The Global Catalogue of Microorganisms (GCM) 10K type strain sequencing project: providing services to taxonomists for standard genome sequencing and annotation.</title>
        <authorList>
            <consortium name="The Broad Institute Genomics Platform"/>
            <consortium name="The Broad Institute Genome Sequencing Center for Infectious Disease"/>
            <person name="Wu L."/>
            <person name="Ma J."/>
        </authorList>
    </citation>
    <scope>NUCLEOTIDE SEQUENCE [LARGE SCALE GENOMIC DNA]</scope>
    <source>
        <strain evidence="6 7">JCM 11117</strain>
    </source>
</reference>
<protein>
    <submittedName>
        <fullName evidence="6">Very short patch repair endonuclease</fullName>
    </submittedName>
</protein>
<dbReference type="Pfam" id="PF13087">
    <property type="entry name" value="AAA_12"/>
    <property type="match status" value="1"/>
</dbReference>
<dbReference type="SUPFAM" id="SSF52980">
    <property type="entry name" value="Restriction endonuclease-like"/>
    <property type="match status" value="1"/>
</dbReference>
<proteinExistence type="predicted"/>
<dbReference type="InterPro" id="IPR011335">
    <property type="entry name" value="Restrct_endonuc-II-like"/>
</dbReference>
<dbReference type="PANTHER" id="PTHR10887">
    <property type="entry name" value="DNA2/NAM7 HELICASE FAMILY"/>
    <property type="match status" value="1"/>
</dbReference>
<dbReference type="Gene3D" id="3.40.960.10">
    <property type="entry name" value="VSR Endonuclease"/>
    <property type="match status" value="1"/>
</dbReference>
<dbReference type="Proteomes" id="UP001499967">
    <property type="component" value="Unassembled WGS sequence"/>
</dbReference>
<evidence type="ECO:0000259" key="4">
    <source>
        <dbReference type="Pfam" id="PF13087"/>
    </source>
</evidence>
<dbReference type="Pfam" id="PF18741">
    <property type="entry name" value="MTES_1575"/>
    <property type="match status" value="1"/>
</dbReference>
<dbReference type="CDD" id="cd18808">
    <property type="entry name" value="SF1_C_Upf1"/>
    <property type="match status" value="1"/>
</dbReference>
<dbReference type="SUPFAM" id="SSF52540">
    <property type="entry name" value="P-loop containing nucleoside triphosphate hydrolases"/>
    <property type="match status" value="1"/>
</dbReference>
<dbReference type="PANTHER" id="PTHR10887:SF495">
    <property type="entry name" value="HELICASE SENATAXIN ISOFORM X1-RELATED"/>
    <property type="match status" value="1"/>
</dbReference>
<evidence type="ECO:0000256" key="2">
    <source>
        <dbReference type="SAM" id="MobiDB-lite"/>
    </source>
</evidence>
<comment type="caution">
    <text evidence="6">The sequence shown here is derived from an EMBL/GenBank/DDBJ whole genome shotgun (WGS) entry which is preliminary data.</text>
</comment>
<keyword evidence="6" id="KW-0378">Hydrolase</keyword>
<evidence type="ECO:0000259" key="5">
    <source>
        <dbReference type="Pfam" id="PF18741"/>
    </source>
</evidence>
<dbReference type="InterPro" id="IPR041677">
    <property type="entry name" value="DNA2/NAM7_AAA_11"/>
</dbReference>
<keyword evidence="1" id="KW-0175">Coiled coil</keyword>
<name>A0ABN1NLY6_9PSEU</name>
<dbReference type="Pfam" id="PF13086">
    <property type="entry name" value="AAA_11"/>
    <property type="match status" value="1"/>
</dbReference>
<feature type="compositionally biased region" description="Acidic residues" evidence="2">
    <location>
        <begin position="1190"/>
        <end position="1203"/>
    </location>
</feature>
<feature type="domain" description="Restriction endonuclease type II-like" evidence="5">
    <location>
        <begin position="1072"/>
        <end position="1165"/>
    </location>
</feature>
<feature type="region of interest" description="Disordered" evidence="2">
    <location>
        <begin position="1167"/>
        <end position="1203"/>
    </location>
</feature>
<dbReference type="EMBL" id="BAAAHP010000379">
    <property type="protein sequence ID" value="GAA0911141.1"/>
    <property type="molecule type" value="Genomic_DNA"/>
</dbReference>
<dbReference type="InterPro" id="IPR049468">
    <property type="entry name" value="Restrct_endonuc-II-like_dom"/>
</dbReference>
<evidence type="ECO:0000313" key="6">
    <source>
        <dbReference type="EMBL" id="GAA0911141.1"/>
    </source>
</evidence>
<evidence type="ECO:0000259" key="3">
    <source>
        <dbReference type="Pfam" id="PF13086"/>
    </source>
</evidence>
<feature type="domain" description="DNA2/NAM7 helicase helicase" evidence="3">
    <location>
        <begin position="62"/>
        <end position="140"/>
    </location>
</feature>
<dbReference type="InterPro" id="IPR041679">
    <property type="entry name" value="DNA2/NAM7-like_C"/>
</dbReference>
<evidence type="ECO:0000256" key="1">
    <source>
        <dbReference type="SAM" id="Coils"/>
    </source>
</evidence>
<feature type="domain" description="DNA2/NAM7 helicase-like C-terminal" evidence="4">
    <location>
        <begin position="846"/>
        <end position="1023"/>
    </location>
</feature>
<dbReference type="GO" id="GO:0004519">
    <property type="term" value="F:endonuclease activity"/>
    <property type="evidence" value="ECO:0007669"/>
    <property type="project" value="UniProtKB-KW"/>
</dbReference>
<accession>A0ABN1NLY6</accession>
<dbReference type="InterPro" id="IPR047187">
    <property type="entry name" value="SF1_C_Upf1"/>
</dbReference>
<keyword evidence="6" id="KW-0540">Nuclease</keyword>
<dbReference type="InterPro" id="IPR045055">
    <property type="entry name" value="DNA2/NAM7-like"/>
</dbReference>